<name>X1LC67_9ZZZZ</name>
<dbReference type="EMBL" id="BARV01005631">
    <property type="protein sequence ID" value="GAI16693.1"/>
    <property type="molecule type" value="Genomic_DNA"/>
</dbReference>
<proteinExistence type="predicted"/>
<reference evidence="1" key="1">
    <citation type="journal article" date="2014" name="Front. Microbiol.">
        <title>High frequency of phylogenetically diverse reductive dehalogenase-homologous genes in deep subseafloor sedimentary metagenomes.</title>
        <authorList>
            <person name="Kawai M."/>
            <person name="Futagami T."/>
            <person name="Toyoda A."/>
            <person name="Takaki Y."/>
            <person name="Nishi S."/>
            <person name="Hori S."/>
            <person name="Arai W."/>
            <person name="Tsubouchi T."/>
            <person name="Morono Y."/>
            <person name="Uchiyama I."/>
            <person name="Ito T."/>
            <person name="Fujiyama A."/>
            <person name="Inagaki F."/>
            <person name="Takami H."/>
        </authorList>
    </citation>
    <scope>NUCLEOTIDE SEQUENCE</scope>
    <source>
        <strain evidence="1">Expedition CK06-06</strain>
    </source>
</reference>
<gene>
    <name evidence="1" type="ORF">S06H3_11546</name>
</gene>
<accession>X1LC67</accession>
<sequence length="54" mass="6052">MGRDKILTIGLTSRFNKPRSKPARKESLNLSQIVSPDIHINGKKYEVTAIEKGD</sequence>
<evidence type="ECO:0000313" key="1">
    <source>
        <dbReference type="EMBL" id="GAI16693.1"/>
    </source>
</evidence>
<protein>
    <submittedName>
        <fullName evidence="1">Uncharacterized protein</fullName>
    </submittedName>
</protein>
<comment type="caution">
    <text evidence="1">The sequence shown here is derived from an EMBL/GenBank/DDBJ whole genome shotgun (WGS) entry which is preliminary data.</text>
</comment>
<dbReference type="AlphaFoldDB" id="X1LC67"/>
<organism evidence="1">
    <name type="scientific">marine sediment metagenome</name>
    <dbReference type="NCBI Taxonomy" id="412755"/>
    <lineage>
        <taxon>unclassified sequences</taxon>
        <taxon>metagenomes</taxon>
        <taxon>ecological metagenomes</taxon>
    </lineage>
</organism>